<name>A0AAD4E333_9AGAM</name>
<evidence type="ECO:0000313" key="2">
    <source>
        <dbReference type="Proteomes" id="UP001195769"/>
    </source>
</evidence>
<dbReference type="EMBL" id="JABBWK010000037">
    <property type="protein sequence ID" value="KAG1898791.1"/>
    <property type="molecule type" value="Genomic_DNA"/>
</dbReference>
<dbReference type="RefSeq" id="XP_041224367.1">
    <property type="nucleotide sequence ID" value="XM_041367324.1"/>
</dbReference>
<reference evidence="1" key="1">
    <citation type="journal article" date="2020" name="New Phytol.">
        <title>Comparative genomics reveals dynamic genome evolution in host specialist ectomycorrhizal fungi.</title>
        <authorList>
            <person name="Lofgren L.A."/>
            <person name="Nguyen N.H."/>
            <person name="Vilgalys R."/>
            <person name="Ruytinx J."/>
            <person name="Liao H.L."/>
            <person name="Branco S."/>
            <person name="Kuo A."/>
            <person name="LaButti K."/>
            <person name="Lipzen A."/>
            <person name="Andreopoulos W."/>
            <person name="Pangilinan J."/>
            <person name="Riley R."/>
            <person name="Hundley H."/>
            <person name="Na H."/>
            <person name="Barry K."/>
            <person name="Grigoriev I.V."/>
            <person name="Stajich J.E."/>
            <person name="Kennedy P.G."/>
        </authorList>
    </citation>
    <scope>NUCLEOTIDE SEQUENCE</scope>
    <source>
        <strain evidence="1">FC203</strain>
    </source>
</reference>
<keyword evidence="2" id="KW-1185">Reference proteome</keyword>
<sequence>MGAGPAGLIAALALVHNRCYDIIIMDVVGKGSNSLRSIAIHYAAMEALASIDVADGLLSRAIKGNALFIPVTELVLMQKLQSLGVQDECQRSSNLKHSFRCAPK</sequence>
<comment type="caution">
    <text evidence="1">The sequence shown here is derived from an EMBL/GenBank/DDBJ whole genome shotgun (WGS) entry which is preliminary data.</text>
</comment>
<dbReference type="Proteomes" id="UP001195769">
    <property type="component" value="Unassembled WGS sequence"/>
</dbReference>
<dbReference type="Gene3D" id="3.50.50.60">
    <property type="entry name" value="FAD/NAD(P)-binding domain"/>
    <property type="match status" value="1"/>
</dbReference>
<dbReference type="AlphaFoldDB" id="A0AAD4E333"/>
<accession>A0AAD4E333</accession>
<dbReference type="SUPFAM" id="SSF51905">
    <property type="entry name" value="FAD/NAD(P)-binding domain"/>
    <property type="match status" value="1"/>
</dbReference>
<gene>
    <name evidence="1" type="ORF">F5891DRAFT_1190580</name>
</gene>
<proteinExistence type="predicted"/>
<dbReference type="GeneID" id="64661622"/>
<protein>
    <submittedName>
        <fullName evidence="1">Uncharacterized protein</fullName>
    </submittedName>
</protein>
<dbReference type="InterPro" id="IPR036188">
    <property type="entry name" value="FAD/NAD-bd_sf"/>
</dbReference>
<organism evidence="1 2">
    <name type="scientific">Suillus fuscotomentosus</name>
    <dbReference type="NCBI Taxonomy" id="1912939"/>
    <lineage>
        <taxon>Eukaryota</taxon>
        <taxon>Fungi</taxon>
        <taxon>Dikarya</taxon>
        <taxon>Basidiomycota</taxon>
        <taxon>Agaricomycotina</taxon>
        <taxon>Agaricomycetes</taxon>
        <taxon>Agaricomycetidae</taxon>
        <taxon>Boletales</taxon>
        <taxon>Suillineae</taxon>
        <taxon>Suillaceae</taxon>
        <taxon>Suillus</taxon>
    </lineage>
</organism>
<evidence type="ECO:0000313" key="1">
    <source>
        <dbReference type="EMBL" id="KAG1898791.1"/>
    </source>
</evidence>